<sequence length="76" mass="8794">MAMGETTSIAKSSLHLQPNLHSEKTRRNLHEQYCKPKDSNFASSCCDARASKEKLHYRNPNFWVNMWPIEVCRKAA</sequence>
<feature type="compositionally biased region" description="Polar residues" evidence="1">
    <location>
        <begin position="1"/>
        <end position="20"/>
    </location>
</feature>
<reference evidence="2 3" key="1">
    <citation type="journal article" date="2015" name="Sci. Rep.">
        <title>The power of single molecule real-time sequencing technology in the de novo assembly of a eukaryotic genome.</title>
        <authorList>
            <person name="Sakai H."/>
            <person name="Naito K."/>
            <person name="Ogiso-Tanaka E."/>
            <person name="Takahashi Y."/>
            <person name="Iseki K."/>
            <person name="Muto C."/>
            <person name="Satou K."/>
            <person name="Teruya K."/>
            <person name="Shiroma A."/>
            <person name="Shimoji M."/>
            <person name="Hirano T."/>
            <person name="Itoh T."/>
            <person name="Kaga A."/>
            <person name="Tomooka N."/>
        </authorList>
    </citation>
    <scope>NUCLEOTIDE SEQUENCE [LARGE SCALE GENOMIC DNA]</scope>
    <source>
        <strain evidence="3">cv. Shumari</strain>
    </source>
</reference>
<proteinExistence type="predicted"/>
<dbReference type="Proteomes" id="UP000291084">
    <property type="component" value="Chromosome 8"/>
</dbReference>
<dbReference type="AlphaFoldDB" id="A0A0S3STQ9"/>
<evidence type="ECO:0000313" key="3">
    <source>
        <dbReference type="Proteomes" id="UP000291084"/>
    </source>
</evidence>
<evidence type="ECO:0000256" key="1">
    <source>
        <dbReference type="SAM" id="MobiDB-lite"/>
    </source>
</evidence>
<dbReference type="EMBL" id="AP015041">
    <property type="protein sequence ID" value="BAT96220.1"/>
    <property type="molecule type" value="Genomic_DNA"/>
</dbReference>
<accession>A0A0S3STQ9</accession>
<gene>
    <name evidence="2" type="primary">Vigan.08G312400</name>
    <name evidence="2" type="ORF">VIGAN_08312400</name>
</gene>
<feature type="region of interest" description="Disordered" evidence="1">
    <location>
        <begin position="1"/>
        <end position="29"/>
    </location>
</feature>
<organism evidence="2 3">
    <name type="scientific">Vigna angularis var. angularis</name>
    <dbReference type="NCBI Taxonomy" id="157739"/>
    <lineage>
        <taxon>Eukaryota</taxon>
        <taxon>Viridiplantae</taxon>
        <taxon>Streptophyta</taxon>
        <taxon>Embryophyta</taxon>
        <taxon>Tracheophyta</taxon>
        <taxon>Spermatophyta</taxon>
        <taxon>Magnoliopsida</taxon>
        <taxon>eudicotyledons</taxon>
        <taxon>Gunneridae</taxon>
        <taxon>Pentapetalae</taxon>
        <taxon>rosids</taxon>
        <taxon>fabids</taxon>
        <taxon>Fabales</taxon>
        <taxon>Fabaceae</taxon>
        <taxon>Papilionoideae</taxon>
        <taxon>50 kb inversion clade</taxon>
        <taxon>NPAAA clade</taxon>
        <taxon>indigoferoid/millettioid clade</taxon>
        <taxon>Phaseoleae</taxon>
        <taxon>Vigna</taxon>
    </lineage>
</organism>
<name>A0A0S3STQ9_PHAAN</name>
<keyword evidence="3" id="KW-1185">Reference proteome</keyword>
<evidence type="ECO:0000313" key="2">
    <source>
        <dbReference type="EMBL" id="BAT96220.1"/>
    </source>
</evidence>
<protein>
    <submittedName>
        <fullName evidence="2">Uncharacterized protein</fullName>
    </submittedName>
</protein>